<evidence type="ECO:0000256" key="7">
    <source>
        <dbReference type="SAM" id="Phobius"/>
    </source>
</evidence>
<dbReference type="SUPFAM" id="SSF160355">
    <property type="entry name" value="Bacterial polysaccharide co-polymerase-like"/>
    <property type="match status" value="1"/>
</dbReference>
<dbReference type="GO" id="GO:0005886">
    <property type="term" value="C:plasma membrane"/>
    <property type="evidence" value="ECO:0007669"/>
    <property type="project" value="UniProtKB-SubCell"/>
</dbReference>
<dbReference type="PANTHER" id="PTHR32309:SF16">
    <property type="entry name" value="ECA POLYSACCHARIDE CHAIN LENGTH MODULATION PROTEIN"/>
    <property type="match status" value="1"/>
</dbReference>
<feature type="transmembrane region" description="Helical" evidence="7">
    <location>
        <begin position="350"/>
        <end position="374"/>
    </location>
</feature>
<feature type="coiled-coil region" evidence="6">
    <location>
        <begin position="211"/>
        <end position="245"/>
    </location>
</feature>
<dbReference type="AlphaFoldDB" id="A0AAN0XSX4"/>
<evidence type="ECO:0000256" key="1">
    <source>
        <dbReference type="ARBA" id="ARBA00004651"/>
    </source>
</evidence>
<dbReference type="KEGG" id="vbr:A6E01_00945"/>
<name>A0AAN0XSX4_9VIBR</name>
<dbReference type="Pfam" id="PF13807">
    <property type="entry name" value="GNVR"/>
    <property type="match status" value="1"/>
</dbReference>
<protein>
    <submittedName>
        <fullName evidence="10">Chain-length determining protein</fullName>
    </submittedName>
</protein>
<keyword evidence="2" id="KW-1003">Cell membrane</keyword>
<proteinExistence type="predicted"/>
<evidence type="ECO:0000259" key="9">
    <source>
        <dbReference type="Pfam" id="PF13807"/>
    </source>
</evidence>
<accession>A0AAN0XSX4</accession>
<gene>
    <name evidence="10" type="ORF">A6E01_00945</name>
</gene>
<dbReference type="EMBL" id="CP016177">
    <property type="protein sequence ID" value="ANO31854.1"/>
    <property type="molecule type" value="Genomic_DNA"/>
</dbReference>
<feature type="transmembrane region" description="Helical" evidence="7">
    <location>
        <begin position="41"/>
        <end position="60"/>
    </location>
</feature>
<feature type="domain" description="Polysaccharide chain length determinant N-terminal" evidence="8">
    <location>
        <begin position="25"/>
        <end position="107"/>
    </location>
</feature>
<dbReference type="Pfam" id="PF02706">
    <property type="entry name" value="Wzz"/>
    <property type="match status" value="1"/>
</dbReference>
<comment type="subcellular location">
    <subcellularLocation>
        <location evidence="1">Cell membrane</location>
        <topology evidence="1">Multi-pass membrane protein</topology>
    </subcellularLocation>
</comment>
<evidence type="ECO:0000313" key="11">
    <source>
        <dbReference type="Proteomes" id="UP000092018"/>
    </source>
</evidence>
<feature type="domain" description="Tyrosine-protein kinase G-rich" evidence="9">
    <location>
        <begin position="309"/>
        <end position="371"/>
    </location>
</feature>
<evidence type="ECO:0000259" key="8">
    <source>
        <dbReference type="Pfam" id="PF02706"/>
    </source>
</evidence>
<dbReference type="GO" id="GO:0004713">
    <property type="term" value="F:protein tyrosine kinase activity"/>
    <property type="evidence" value="ECO:0007669"/>
    <property type="project" value="TreeGrafter"/>
</dbReference>
<dbReference type="Gene3D" id="3.30.1890.10">
    <property type="entry name" value="FepE-like"/>
    <property type="match status" value="1"/>
</dbReference>
<evidence type="ECO:0000313" key="10">
    <source>
        <dbReference type="EMBL" id="ANO31854.1"/>
    </source>
</evidence>
<keyword evidence="5 7" id="KW-0472">Membrane</keyword>
<dbReference type="Proteomes" id="UP000092018">
    <property type="component" value="Chromosome 1"/>
</dbReference>
<sequence length="380" mass="42954">MNLNQSKQPVSPQQSPTGEAYYQDDEIDLRELFIALWKGKVLIVATTFIFAAIAVVYALNAQEWWSSKARIVEPQVNDFAVYRQQVKSFQPIFDTYQDDGTVLVSEELNDLVEPDKIFAQFIRSFNATANKKRFFDNNETFLAFKKALREDADAGADAQAAQRRLYSEWYQKISAAPAEKNRRDEYIISLQATTQMDSYNLLIDYIAMIEKKVQADAIKNLEATLEAKETQLKQQKIILESQAKQVLEVELQRSKYAYDIAEAASVNAPIQNLGDKELFAINLGAKAIKAKIAALEDVKNLAVIEPRLQQIDAKLDLMAKLEINEDVELNAYRFIEEVEQPINRDAPKRALIAVLGALFGGMLGVGIVLVRFAFGRNKEN</sequence>
<dbReference type="InterPro" id="IPR003856">
    <property type="entry name" value="LPS_length_determ_N"/>
</dbReference>
<keyword evidence="3 7" id="KW-0812">Transmembrane</keyword>
<dbReference type="InterPro" id="IPR050445">
    <property type="entry name" value="Bact_polysacc_biosynth/exp"/>
</dbReference>
<evidence type="ECO:0000256" key="3">
    <source>
        <dbReference type="ARBA" id="ARBA00022692"/>
    </source>
</evidence>
<evidence type="ECO:0000256" key="2">
    <source>
        <dbReference type="ARBA" id="ARBA00022475"/>
    </source>
</evidence>
<dbReference type="PANTHER" id="PTHR32309">
    <property type="entry name" value="TYROSINE-PROTEIN KINASE"/>
    <property type="match status" value="1"/>
</dbReference>
<dbReference type="InterPro" id="IPR032807">
    <property type="entry name" value="GNVR"/>
</dbReference>
<organism evidence="10 11">
    <name type="scientific">Vibrio breoganii</name>
    <dbReference type="NCBI Taxonomy" id="553239"/>
    <lineage>
        <taxon>Bacteria</taxon>
        <taxon>Pseudomonadati</taxon>
        <taxon>Pseudomonadota</taxon>
        <taxon>Gammaproteobacteria</taxon>
        <taxon>Vibrionales</taxon>
        <taxon>Vibrionaceae</taxon>
        <taxon>Vibrio</taxon>
    </lineage>
</organism>
<evidence type="ECO:0000256" key="6">
    <source>
        <dbReference type="SAM" id="Coils"/>
    </source>
</evidence>
<keyword evidence="4 7" id="KW-1133">Transmembrane helix</keyword>
<evidence type="ECO:0000256" key="5">
    <source>
        <dbReference type="ARBA" id="ARBA00023136"/>
    </source>
</evidence>
<reference evidence="10 11" key="1">
    <citation type="submission" date="2016-06" db="EMBL/GenBank/DDBJ databases">
        <title>Adaptive Radiation by Waves of Gene Transfer Leads to Fine-Scale Resource Partitioning in Marine Microbes.</title>
        <authorList>
            <person name="Hehemann J.-H."/>
            <person name="Arevalo P."/>
            <person name="Datta M.S."/>
            <person name="Yu X."/>
            <person name="Corzett C."/>
            <person name="Henschel A."/>
            <person name="Preheim S.P."/>
            <person name="Timberlake S."/>
            <person name="Alm E.J."/>
            <person name="Polz M.F."/>
        </authorList>
    </citation>
    <scope>NUCLEOTIDE SEQUENCE [LARGE SCALE GENOMIC DNA]</scope>
    <source>
        <strain evidence="10 11">FF50</strain>
    </source>
</reference>
<evidence type="ECO:0000256" key="4">
    <source>
        <dbReference type="ARBA" id="ARBA00022989"/>
    </source>
</evidence>
<keyword evidence="6" id="KW-0175">Coiled coil</keyword>
<dbReference type="RefSeq" id="WP_065209390.1">
    <property type="nucleotide sequence ID" value="NZ_CP016177.1"/>
</dbReference>